<protein>
    <recommendedName>
        <fullName evidence="4">Secreted protein</fullName>
    </recommendedName>
</protein>
<dbReference type="EMBL" id="JANPWB010000016">
    <property type="protein sequence ID" value="KAJ1085514.1"/>
    <property type="molecule type" value="Genomic_DNA"/>
</dbReference>
<evidence type="ECO:0000313" key="2">
    <source>
        <dbReference type="EMBL" id="KAJ1085514.1"/>
    </source>
</evidence>
<name>A0AAV7L4L8_PLEWA</name>
<accession>A0AAV7L4L8</accession>
<comment type="caution">
    <text evidence="2">The sequence shown here is derived from an EMBL/GenBank/DDBJ whole genome shotgun (WGS) entry which is preliminary data.</text>
</comment>
<reference evidence="2" key="1">
    <citation type="journal article" date="2022" name="bioRxiv">
        <title>Sequencing and chromosome-scale assembly of the giantPleurodeles waltlgenome.</title>
        <authorList>
            <person name="Brown T."/>
            <person name="Elewa A."/>
            <person name="Iarovenko S."/>
            <person name="Subramanian E."/>
            <person name="Araus A.J."/>
            <person name="Petzold A."/>
            <person name="Susuki M."/>
            <person name="Suzuki K.-i.T."/>
            <person name="Hayashi T."/>
            <person name="Toyoda A."/>
            <person name="Oliveira C."/>
            <person name="Osipova E."/>
            <person name="Leigh N.D."/>
            <person name="Simon A."/>
            <person name="Yun M.H."/>
        </authorList>
    </citation>
    <scope>NUCLEOTIDE SEQUENCE</scope>
    <source>
        <strain evidence="2">20211129_DDA</strain>
        <tissue evidence="2">Liver</tissue>
    </source>
</reference>
<organism evidence="2 3">
    <name type="scientific">Pleurodeles waltl</name>
    <name type="common">Iberian ribbed newt</name>
    <dbReference type="NCBI Taxonomy" id="8319"/>
    <lineage>
        <taxon>Eukaryota</taxon>
        <taxon>Metazoa</taxon>
        <taxon>Chordata</taxon>
        <taxon>Craniata</taxon>
        <taxon>Vertebrata</taxon>
        <taxon>Euteleostomi</taxon>
        <taxon>Amphibia</taxon>
        <taxon>Batrachia</taxon>
        <taxon>Caudata</taxon>
        <taxon>Salamandroidea</taxon>
        <taxon>Salamandridae</taxon>
        <taxon>Pleurodelinae</taxon>
        <taxon>Pleurodeles</taxon>
    </lineage>
</organism>
<feature type="signal peptide" evidence="1">
    <location>
        <begin position="1"/>
        <end position="20"/>
    </location>
</feature>
<keyword evidence="1" id="KW-0732">Signal</keyword>
<gene>
    <name evidence="2" type="ORF">NDU88_005646</name>
</gene>
<keyword evidence="3" id="KW-1185">Reference proteome</keyword>
<dbReference type="AlphaFoldDB" id="A0AAV7L4L8"/>
<evidence type="ECO:0008006" key="4">
    <source>
        <dbReference type="Google" id="ProtNLM"/>
    </source>
</evidence>
<feature type="chain" id="PRO_5043989543" description="Secreted protein" evidence="1">
    <location>
        <begin position="21"/>
        <end position="111"/>
    </location>
</feature>
<sequence length="111" mass="12060">MQHMWCLPLCVVSRLQGCAGACGAARLMCLSACRLHLITVLFPPQSRLVMCARDGRDPHTYLVASVIVPASTHGFTTLGPPHKMHTRITRTPGAFVGCFETDIIIPGTPIY</sequence>
<dbReference type="Proteomes" id="UP001066276">
    <property type="component" value="Chromosome 12"/>
</dbReference>
<evidence type="ECO:0000313" key="3">
    <source>
        <dbReference type="Proteomes" id="UP001066276"/>
    </source>
</evidence>
<evidence type="ECO:0000256" key="1">
    <source>
        <dbReference type="SAM" id="SignalP"/>
    </source>
</evidence>
<proteinExistence type="predicted"/>